<sequence>MAIKTRKISDWLSANGQAITNASAASMKAYLEQNLRSLQDGVYIGKIQKESWGTYMRCEAWQTTSIGISKADADAVVVQHGSTRIGIALTEPSAAMKWGSVQNASSVGYQKSTDWSLLDGRTRTAAIMASSYYKNDSPSTYAVAYCYNYDNSHTGVNLGDVGIPAKSWYLPATGELEIIRSRFETINLALQRIKNAGKQNADLLHRESYWSCVESSGGRVWALNFGGGNRNTYGTVDDSLRVRPVAVF</sequence>
<reference evidence="1 2" key="1">
    <citation type="submission" date="2018-08" db="EMBL/GenBank/DDBJ databases">
        <title>A genome reference for cultivated species of the human gut microbiota.</title>
        <authorList>
            <person name="Zou Y."/>
            <person name="Xue W."/>
            <person name="Luo G."/>
        </authorList>
    </citation>
    <scope>NUCLEOTIDE SEQUENCE [LARGE SCALE GENOMIC DNA]</scope>
    <source>
        <strain evidence="1 2">AF12-50</strain>
    </source>
</reference>
<dbReference type="Proteomes" id="UP000283785">
    <property type="component" value="Unassembled WGS sequence"/>
</dbReference>
<name>A0AA92W6Q2_9BACT</name>
<evidence type="ECO:0008006" key="3">
    <source>
        <dbReference type="Google" id="ProtNLM"/>
    </source>
</evidence>
<proteinExistence type="predicted"/>
<protein>
    <recommendedName>
        <fullName evidence="3">DUF1566 domain-containing protein</fullName>
    </recommendedName>
</protein>
<organism evidence="1 2">
    <name type="scientific">Segatella copri</name>
    <dbReference type="NCBI Taxonomy" id="165179"/>
    <lineage>
        <taxon>Bacteria</taxon>
        <taxon>Pseudomonadati</taxon>
        <taxon>Bacteroidota</taxon>
        <taxon>Bacteroidia</taxon>
        <taxon>Bacteroidales</taxon>
        <taxon>Prevotellaceae</taxon>
        <taxon>Segatella</taxon>
    </lineage>
</organism>
<dbReference type="AlphaFoldDB" id="A0AA92W6Q2"/>
<evidence type="ECO:0000313" key="1">
    <source>
        <dbReference type="EMBL" id="RGW45059.1"/>
    </source>
</evidence>
<comment type="caution">
    <text evidence="1">The sequence shown here is derived from an EMBL/GenBank/DDBJ whole genome shotgun (WGS) entry which is preliminary data.</text>
</comment>
<accession>A0AA92W6Q2</accession>
<gene>
    <name evidence="1" type="ORF">DWV76_00640</name>
</gene>
<evidence type="ECO:0000313" key="2">
    <source>
        <dbReference type="Proteomes" id="UP000283785"/>
    </source>
</evidence>
<dbReference type="RefSeq" id="WP_118063056.1">
    <property type="nucleotide sequence ID" value="NZ_QSAG01000001.1"/>
</dbReference>
<dbReference type="EMBL" id="QSAG01000001">
    <property type="protein sequence ID" value="RGW45059.1"/>
    <property type="molecule type" value="Genomic_DNA"/>
</dbReference>